<dbReference type="OrthoDB" id="291295at2"/>
<dbReference type="PANTHER" id="PTHR33794">
    <property type="entry name" value="BACILLOLYSIN"/>
    <property type="match status" value="1"/>
</dbReference>
<dbReference type="InterPro" id="IPR011096">
    <property type="entry name" value="FTP_domain"/>
</dbReference>
<dbReference type="Gene3D" id="3.10.450.490">
    <property type="match status" value="1"/>
</dbReference>
<dbReference type="STRING" id="468056.SAMN05443549_1193"/>
<keyword evidence="6" id="KW-0732">Signal</keyword>
<evidence type="ECO:0000256" key="5">
    <source>
        <dbReference type="ARBA" id="ARBA00023049"/>
    </source>
</evidence>
<dbReference type="Pfam" id="PF07504">
    <property type="entry name" value="FTP"/>
    <property type="match status" value="1"/>
</dbReference>
<evidence type="ECO:0000256" key="3">
    <source>
        <dbReference type="ARBA" id="ARBA00022801"/>
    </source>
</evidence>
<keyword evidence="2" id="KW-0479">Metal-binding</keyword>
<evidence type="ECO:0000313" key="8">
    <source>
        <dbReference type="EMBL" id="SHH08632.1"/>
    </source>
</evidence>
<reference evidence="9" key="1">
    <citation type="submission" date="2016-11" db="EMBL/GenBank/DDBJ databases">
        <authorList>
            <person name="Varghese N."/>
            <person name="Submissions S."/>
        </authorList>
    </citation>
    <scope>NUCLEOTIDE SEQUENCE [LARGE SCALE GENOMIC DNA]</scope>
    <source>
        <strain evidence="9">DSM 19978</strain>
    </source>
</reference>
<keyword evidence="9" id="KW-1185">Reference proteome</keyword>
<accession>A0A1M5Q3R8</accession>
<evidence type="ECO:0000259" key="7">
    <source>
        <dbReference type="Pfam" id="PF07504"/>
    </source>
</evidence>
<evidence type="ECO:0000256" key="1">
    <source>
        <dbReference type="ARBA" id="ARBA00022670"/>
    </source>
</evidence>
<evidence type="ECO:0000256" key="6">
    <source>
        <dbReference type="SAM" id="SignalP"/>
    </source>
</evidence>
<dbReference type="Proteomes" id="UP000184516">
    <property type="component" value="Unassembled WGS sequence"/>
</dbReference>
<feature type="chain" id="PRO_5012093090" evidence="6">
    <location>
        <begin position="24"/>
        <end position="379"/>
    </location>
</feature>
<dbReference type="PANTHER" id="PTHR33794:SF1">
    <property type="entry name" value="BACILLOLYSIN"/>
    <property type="match status" value="1"/>
</dbReference>
<dbReference type="AlphaFoldDB" id="A0A1M5Q3R8"/>
<proteinExistence type="predicted"/>
<gene>
    <name evidence="8" type="ORF">SAMN05443549_1193</name>
</gene>
<organism evidence="8 9">
    <name type="scientific">Flavobacterium fluvii</name>
    <dbReference type="NCBI Taxonomy" id="468056"/>
    <lineage>
        <taxon>Bacteria</taxon>
        <taxon>Pseudomonadati</taxon>
        <taxon>Bacteroidota</taxon>
        <taxon>Flavobacteriia</taxon>
        <taxon>Flavobacteriales</taxon>
        <taxon>Flavobacteriaceae</taxon>
        <taxon>Flavobacterium</taxon>
    </lineage>
</organism>
<dbReference type="GO" id="GO:0046872">
    <property type="term" value="F:metal ion binding"/>
    <property type="evidence" value="ECO:0007669"/>
    <property type="project" value="UniProtKB-KW"/>
</dbReference>
<protein>
    <submittedName>
        <fullName evidence="8">Fungalysin/Thermolysin Propeptide Motif</fullName>
    </submittedName>
</protein>
<evidence type="ECO:0000256" key="4">
    <source>
        <dbReference type="ARBA" id="ARBA00022833"/>
    </source>
</evidence>
<keyword evidence="3" id="KW-0378">Hydrolase</keyword>
<sequence>MKNYYFKLAGIFIISLFCSISFGQVKQITPPNITSPFQSQSQKNQGENKVVITPSSQTAKTTKLSTEKLKTVNGSFFLDFKNQNSQTSRKKESRTSRIISNEFGAWFGLNADYTFQLISEKEDELKITHSYYHQYYKGFLIEGSIIMLHSKEGLVDAANGQVAEFASMETQIVISKDEAKNIAKSFSKVTDVLNEYPVETLICRVPSEKGFDFVLAHKVRIDSSNPFLMSNVYVDAKTGKVINNISLITDIDTPSTANTLYSGTQNITSDSYIGGYRLIDNARKIETYDATLADISSVDIFTTTSSLFTTTSANWGSFPYLTSFTISTALQNWWYTALSDTSPDLYIIVKDASNKIVYNGRNMYKNNTIPTSTNPIVIL</sequence>
<feature type="signal peptide" evidence="6">
    <location>
        <begin position="1"/>
        <end position="23"/>
    </location>
</feature>
<dbReference type="InterPro" id="IPR050728">
    <property type="entry name" value="Zinc_Metalloprotease_M4"/>
</dbReference>
<dbReference type="GO" id="GO:0008237">
    <property type="term" value="F:metallopeptidase activity"/>
    <property type="evidence" value="ECO:0007669"/>
    <property type="project" value="UniProtKB-KW"/>
</dbReference>
<feature type="domain" description="FTP" evidence="7">
    <location>
        <begin position="114"/>
        <end position="162"/>
    </location>
</feature>
<keyword evidence="4" id="KW-0862">Zinc</keyword>
<keyword evidence="5" id="KW-0482">Metalloprotease</keyword>
<name>A0A1M5Q3R8_9FLAO</name>
<dbReference type="GO" id="GO:0006508">
    <property type="term" value="P:proteolysis"/>
    <property type="evidence" value="ECO:0007669"/>
    <property type="project" value="UniProtKB-KW"/>
</dbReference>
<evidence type="ECO:0000313" key="9">
    <source>
        <dbReference type="Proteomes" id="UP000184516"/>
    </source>
</evidence>
<evidence type="ECO:0000256" key="2">
    <source>
        <dbReference type="ARBA" id="ARBA00022723"/>
    </source>
</evidence>
<dbReference type="EMBL" id="FQWB01000019">
    <property type="protein sequence ID" value="SHH08632.1"/>
    <property type="molecule type" value="Genomic_DNA"/>
</dbReference>
<dbReference type="RefSeq" id="WP_073372082.1">
    <property type="nucleotide sequence ID" value="NZ_FQWB01000019.1"/>
</dbReference>
<keyword evidence="1" id="KW-0645">Protease</keyword>